<keyword evidence="5" id="KW-1185">Reference proteome</keyword>
<dbReference type="InterPro" id="IPR011611">
    <property type="entry name" value="PfkB_dom"/>
</dbReference>
<dbReference type="EMBL" id="BMQO01000018">
    <property type="protein sequence ID" value="GGS36074.1"/>
    <property type="molecule type" value="Genomic_DNA"/>
</dbReference>
<dbReference type="CDD" id="cd01941">
    <property type="entry name" value="YeiC_kinase_like"/>
    <property type="match status" value="1"/>
</dbReference>
<gene>
    <name evidence="4" type="ORF">GCM10008961_29620</name>
</gene>
<feature type="domain" description="Carbohydrate kinase PfkB" evidence="3">
    <location>
        <begin position="64"/>
        <end position="358"/>
    </location>
</feature>
<dbReference type="InterPro" id="IPR002173">
    <property type="entry name" value="Carboh/pur_kinase_PfkB_CS"/>
</dbReference>
<evidence type="ECO:0000256" key="1">
    <source>
        <dbReference type="ARBA" id="ARBA00022679"/>
    </source>
</evidence>
<dbReference type="PROSITE" id="PS00583">
    <property type="entry name" value="PFKB_KINASES_1"/>
    <property type="match status" value="1"/>
</dbReference>
<dbReference type="SUPFAM" id="SSF53613">
    <property type="entry name" value="Ribokinase-like"/>
    <property type="match status" value="1"/>
</dbReference>
<dbReference type="Gene3D" id="3.40.1190.20">
    <property type="match status" value="1"/>
</dbReference>
<evidence type="ECO:0000256" key="2">
    <source>
        <dbReference type="ARBA" id="ARBA00022777"/>
    </source>
</evidence>
<protein>
    <submittedName>
        <fullName evidence="4">Carbohydrate kinase</fullName>
    </submittedName>
</protein>
<dbReference type="InterPro" id="IPR036390">
    <property type="entry name" value="WH_DNA-bd_sf"/>
</dbReference>
<reference evidence="5" key="1">
    <citation type="journal article" date="2019" name="Int. J. Syst. Evol. Microbiol.">
        <title>The Global Catalogue of Microorganisms (GCM) 10K type strain sequencing project: providing services to taxonomists for standard genome sequencing and annotation.</title>
        <authorList>
            <consortium name="The Broad Institute Genomics Platform"/>
            <consortium name="The Broad Institute Genome Sequencing Center for Infectious Disease"/>
            <person name="Wu L."/>
            <person name="Ma J."/>
        </authorList>
    </citation>
    <scope>NUCLEOTIDE SEQUENCE [LARGE SCALE GENOMIC DNA]</scope>
    <source>
        <strain evidence="5">JCM 31406</strain>
    </source>
</reference>
<dbReference type="PANTHER" id="PTHR10584">
    <property type="entry name" value="SUGAR KINASE"/>
    <property type="match status" value="1"/>
</dbReference>
<dbReference type="SUPFAM" id="SSF46785">
    <property type="entry name" value="Winged helix' DNA-binding domain"/>
    <property type="match status" value="1"/>
</dbReference>
<proteinExistence type="predicted"/>
<accession>A0ABQ2SPJ6</accession>
<keyword evidence="2 4" id="KW-0418">Kinase</keyword>
<dbReference type="GO" id="GO:0016301">
    <property type="term" value="F:kinase activity"/>
    <property type="evidence" value="ECO:0007669"/>
    <property type="project" value="UniProtKB-KW"/>
</dbReference>
<dbReference type="InterPro" id="IPR029056">
    <property type="entry name" value="Ribokinase-like"/>
</dbReference>
<evidence type="ECO:0000259" key="3">
    <source>
        <dbReference type="Pfam" id="PF00294"/>
    </source>
</evidence>
<evidence type="ECO:0000313" key="5">
    <source>
        <dbReference type="Proteomes" id="UP000620633"/>
    </source>
</evidence>
<dbReference type="Pfam" id="PF00294">
    <property type="entry name" value="PfkB"/>
    <property type="match status" value="1"/>
</dbReference>
<dbReference type="Pfam" id="PF13412">
    <property type="entry name" value="HTH_24"/>
    <property type="match status" value="1"/>
</dbReference>
<keyword evidence="1" id="KW-0808">Transferase</keyword>
<dbReference type="InterPro" id="IPR036388">
    <property type="entry name" value="WH-like_DNA-bd_sf"/>
</dbReference>
<name>A0ABQ2SPJ6_9DEIO</name>
<dbReference type="Gene3D" id="1.10.10.10">
    <property type="entry name" value="Winged helix-like DNA-binding domain superfamily/Winged helix DNA-binding domain"/>
    <property type="match status" value="1"/>
</dbReference>
<dbReference type="PROSITE" id="PS00584">
    <property type="entry name" value="PFKB_KINASES_2"/>
    <property type="match status" value="1"/>
</dbReference>
<sequence>MPLTDTESALLALIRETPLATPEELARRLGSTRASVNVHVSNLVKKGALLGRGYLLPEAGGPGRVVVVGGANVDVKARTLAAAVPGTSNPGVSAQAPGGVARNVAENLARLGVPASLLSVVGRDALGDWLLRETEAAGVDVRPVLRAPDVTTGTYTAVLDASGELLVAVAAMAAVEALTPAALQERRGVLRGAAWVVADGNLPEGSLSHLLSLAAEAGVPVVFEPVSVPKAARLRAALAAGLVPQVVTPNVPELGALLGRAVPDEPEALRGAAAELHAQGVRLVWVRRGAAGSLLSTPEGVTELAALPADVRDVTGAGDAMLAAFLAGLASGLPPADAARHGHAAAAITVESDHAVSPTLTPAAIQARLTGAATTG</sequence>
<dbReference type="Proteomes" id="UP000620633">
    <property type="component" value="Unassembled WGS sequence"/>
</dbReference>
<evidence type="ECO:0000313" key="4">
    <source>
        <dbReference type="EMBL" id="GGS36074.1"/>
    </source>
</evidence>
<organism evidence="4 5">
    <name type="scientific">Deinococcus knuensis</name>
    <dbReference type="NCBI Taxonomy" id="1837380"/>
    <lineage>
        <taxon>Bacteria</taxon>
        <taxon>Thermotogati</taxon>
        <taxon>Deinococcota</taxon>
        <taxon>Deinococci</taxon>
        <taxon>Deinococcales</taxon>
        <taxon>Deinococcaceae</taxon>
        <taxon>Deinococcus</taxon>
    </lineage>
</organism>
<dbReference type="PANTHER" id="PTHR10584:SF166">
    <property type="entry name" value="RIBOKINASE"/>
    <property type="match status" value="1"/>
</dbReference>
<comment type="caution">
    <text evidence="4">The sequence shown here is derived from an EMBL/GenBank/DDBJ whole genome shotgun (WGS) entry which is preliminary data.</text>
</comment>
<dbReference type="RefSeq" id="WP_189103010.1">
    <property type="nucleotide sequence ID" value="NZ_BMQO01000018.1"/>
</dbReference>